<feature type="region of interest" description="Disordered" evidence="1">
    <location>
        <begin position="588"/>
        <end position="607"/>
    </location>
</feature>
<evidence type="ECO:0000259" key="4">
    <source>
        <dbReference type="PROSITE" id="PS00022"/>
    </source>
</evidence>
<feature type="region of interest" description="Disordered" evidence="1">
    <location>
        <begin position="301"/>
        <end position="344"/>
    </location>
</feature>
<proteinExistence type="predicted"/>
<feature type="transmembrane region" description="Helical" evidence="2">
    <location>
        <begin position="714"/>
        <end position="738"/>
    </location>
</feature>
<evidence type="ECO:0000256" key="2">
    <source>
        <dbReference type="SAM" id="Phobius"/>
    </source>
</evidence>
<accession>A0A8S4RXL3</accession>
<dbReference type="Proteomes" id="UP000838756">
    <property type="component" value="Unassembled WGS sequence"/>
</dbReference>
<dbReference type="InterPro" id="IPR000742">
    <property type="entry name" value="EGF"/>
</dbReference>
<dbReference type="PROSITE" id="PS01186">
    <property type="entry name" value="EGF_2"/>
    <property type="match status" value="1"/>
</dbReference>
<comment type="caution">
    <text evidence="6">The sequence shown here is derived from an EMBL/GenBank/DDBJ whole genome shotgun (WGS) entry which is preliminary data.</text>
</comment>
<evidence type="ECO:0000313" key="7">
    <source>
        <dbReference type="Proteomes" id="UP000838756"/>
    </source>
</evidence>
<sequence length="921" mass="102320">MVIQWPGPETLWCAVMVMVLVNEVVTLSGPNVCMVQQKYNITKRVKYRAPMSVRTYEWCFAMPPRCSRWNTEMRDLTRLEKQLLFPDCPPDKWGPNCVNECPECLNGFCVPSTGECDCEEGWQGESCQISMSTVQAAPALMEELLTTTKSTIKALTTTKPTVPTARITEISTSSSTPRVTIKDISTTPTPSTTTIMITSTKMTFTQTVKTETPLLKTQPTKATSFFIYDNVTTAPFTTEFVETETTSKVPKVTVINFIYNRTETPEEGTSKTSNNYSKEHVTSTVLIPITIKSSIAPLTSPSTTTTDNISTTTTTTSTPTTLSTTSTTITTPSTSTTTTSSSTVTTPSITTIKVTTNLLEDSTKSETTKKPETTTKNHFTTLKFKPKEIWIKPTQKGVPIYIETKTKNHETHTKPKSATNKNEAVSENTTPKTIIVSIIPTSVSHATFKKIALTTASYMSHKVNAATNNNKTEQSFTRSMTSQASTAIPFTIKLLTTANIQKSSSAFSTRFPQSNPTFKATTSTKKKILNTTVSEKRTTLAILNSSMAISNTTMAISNTTMAILNSTMATSTTNSMSSTLNANKKLNSSTSLTVKPPTNKYKHQSSDEVTKESFVNKKIFVKDEAMNKSDNNFHINTNGTAKVEVTKTKEKPRYKVTNATKQISTKWSITKTTNKVIVTTQEPVEDETFHILTEPEHITAVMNEKERDNTSVDLISVISIAGGVMMAVITVAVIIVMIERCKRPRYDDVRKVNDIRMNVMIDNKDPPPYVRSIFHTPLPDPPPLDNCHYQPISTLDRNLKQFMRPVVVQAISPIMLENFRGILECHYDHLPNRNHRINHEFGTMPTRCSVSPSMKCDDELLRQRPLSVAEYTIEALKCEAKMDVIDSTTSEPLYAEIPCWRPPSEHAIEVMNLNGEAVTEL</sequence>
<evidence type="ECO:0000313" key="6">
    <source>
        <dbReference type="EMBL" id="CAH2243655.1"/>
    </source>
</evidence>
<protein>
    <submittedName>
        <fullName evidence="6">Jg26130 protein</fullName>
    </submittedName>
</protein>
<reference evidence="6" key="1">
    <citation type="submission" date="2022-03" db="EMBL/GenBank/DDBJ databases">
        <authorList>
            <person name="Lindestad O."/>
        </authorList>
    </citation>
    <scope>NUCLEOTIDE SEQUENCE</scope>
</reference>
<feature type="chain" id="PRO_5035856670" evidence="3">
    <location>
        <begin position="29"/>
        <end position="921"/>
    </location>
</feature>
<feature type="signal peptide" evidence="3">
    <location>
        <begin position="1"/>
        <end position="28"/>
    </location>
</feature>
<name>A0A8S4RXL3_9NEOP</name>
<keyword evidence="3" id="KW-0732">Signal</keyword>
<keyword evidence="2" id="KW-0812">Transmembrane</keyword>
<keyword evidence="2" id="KW-1133">Transmembrane helix</keyword>
<evidence type="ECO:0000256" key="1">
    <source>
        <dbReference type="SAM" id="MobiDB-lite"/>
    </source>
</evidence>
<keyword evidence="7" id="KW-1185">Reference proteome</keyword>
<evidence type="ECO:0000259" key="5">
    <source>
        <dbReference type="PROSITE" id="PS01186"/>
    </source>
</evidence>
<dbReference type="Gene3D" id="2.170.300.10">
    <property type="entry name" value="Tie2 ligand-binding domain superfamily"/>
    <property type="match status" value="1"/>
</dbReference>
<keyword evidence="2" id="KW-0472">Membrane</keyword>
<dbReference type="OrthoDB" id="192253at2759"/>
<dbReference type="AlphaFoldDB" id="A0A8S4RXL3"/>
<feature type="domain" description="EGF-like" evidence="4 5">
    <location>
        <begin position="116"/>
        <end position="127"/>
    </location>
</feature>
<gene>
    <name evidence="6" type="primary">jg26130</name>
    <name evidence="6" type="ORF">PAEG_LOCUS19759</name>
</gene>
<organism evidence="6 7">
    <name type="scientific">Pararge aegeria aegeria</name>
    <dbReference type="NCBI Taxonomy" id="348720"/>
    <lineage>
        <taxon>Eukaryota</taxon>
        <taxon>Metazoa</taxon>
        <taxon>Ecdysozoa</taxon>
        <taxon>Arthropoda</taxon>
        <taxon>Hexapoda</taxon>
        <taxon>Insecta</taxon>
        <taxon>Pterygota</taxon>
        <taxon>Neoptera</taxon>
        <taxon>Endopterygota</taxon>
        <taxon>Lepidoptera</taxon>
        <taxon>Glossata</taxon>
        <taxon>Ditrysia</taxon>
        <taxon>Papilionoidea</taxon>
        <taxon>Nymphalidae</taxon>
        <taxon>Satyrinae</taxon>
        <taxon>Satyrini</taxon>
        <taxon>Parargina</taxon>
        <taxon>Pararge</taxon>
    </lineage>
</organism>
<evidence type="ECO:0000256" key="3">
    <source>
        <dbReference type="SAM" id="SignalP"/>
    </source>
</evidence>
<dbReference type="PROSITE" id="PS00022">
    <property type="entry name" value="EGF_1"/>
    <property type="match status" value="1"/>
</dbReference>
<dbReference type="EMBL" id="CAKXAJ010025762">
    <property type="protein sequence ID" value="CAH2243655.1"/>
    <property type="molecule type" value="Genomic_DNA"/>
</dbReference>